<protein>
    <submittedName>
        <fullName evidence="2">Cupin domain-containing protein</fullName>
    </submittedName>
</protein>
<accession>A0A062VAX7</accession>
<dbReference type="InterPro" id="IPR011051">
    <property type="entry name" value="RmlC_Cupin_sf"/>
</dbReference>
<dbReference type="Gene3D" id="2.60.120.10">
    <property type="entry name" value="Jelly Rolls"/>
    <property type="match status" value="1"/>
</dbReference>
<dbReference type="SUPFAM" id="SSF51182">
    <property type="entry name" value="RmlC-like cupins"/>
    <property type="match status" value="1"/>
</dbReference>
<keyword evidence="3" id="KW-1185">Reference proteome</keyword>
<gene>
    <name evidence="2" type="ORF">ANME2D_00746</name>
</gene>
<sequence length="145" mass="16125">MVNMSKRAIITIAMVFLATGLIGGYLIPRPVDTGEIQPQLINVEDRYRQPFENRFGFQAEFTTVASVPTGSVQLFRFDEIDSNQHPDENHFLYFLEGRATGNIGGVQSDIGPGTLLIVPADVPYSFRKVGDEPVNFILFSSPPFE</sequence>
<dbReference type="RefSeq" id="WP_048089153.1">
    <property type="nucleotide sequence ID" value="NZ_JMIY01000001.1"/>
</dbReference>
<dbReference type="AlphaFoldDB" id="A0A062VAX7"/>
<evidence type="ECO:0000313" key="3">
    <source>
        <dbReference type="Proteomes" id="UP000027153"/>
    </source>
</evidence>
<comment type="caution">
    <text evidence="2">The sequence shown here is derived from an EMBL/GenBank/DDBJ whole genome shotgun (WGS) entry which is preliminary data.</text>
</comment>
<evidence type="ECO:0000313" key="2">
    <source>
        <dbReference type="EMBL" id="KCZ73673.1"/>
    </source>
</evidence>
<dbReference type="InterPro" id="IPR014710">
    <property type="entry name" value="RmlC-like_jellyroll"/>
</dbReference>
<evidence type="ECO:0000259" key="1">
    <source>
        <dbReference type="Pfam" id="PF07883"/>
    </source>
</evidence>
<dbReference type="Pfam" id="PF07883">
    <property type="entry name" value="Cupin_2"/>
    <property type="match status" value="1"/>
</dbReference>
<dbReference type="InterPro" id="IPR013096">
    <property type="entry name" value="Cupin_2"/>
</dbReference>
<name>A0A062VAX7_9EURY</name>
<organism evidence="2 3">
    <name type="scientific">Candidatus Methanoperedens nitratireducens</name>
    <dbReference type="NCBI Taxonomy" id="1392998"/>
    <lineage>
        <taxon>Archaea</taxon>
        <taxon>Methanobacteriati</taxon>
        <taxon>Methanobacteriota</taxon>
        <taxon>Stenosarchaea group</taxon>
        <taxon>Methanomicrobia</taxon>
        <taxon>Methanosarcinales</taxon>
        <taxon>ANME-2 cluster</taxon>
        <taxon>Candidatus Methanoperedentaceae</taxon>
        <taxon>Candidatus Methanoperedens</taxon>
    </lineage>
</organism>
<reference evidence="2 3" key="1">
    <citation type="journal article" date="2013" name="Nature">
        <title>Anaerobic oxidation of methane coupled to nitrate reduction in a novel archaeal lineage.</title>
        <authorList>
            <person name="Haroon M.F."/>
            <person name="Hu S."/>
            <person name="Shi Y."/>
            <person name="Imelfort M."/>
            <person name="Keller J."/>
            <person name="Hugenholtz P."/>
            <person name="Yuan Z."/>
            <person name="Tyson G.W."/>
        </authorList>
    </citation>
    <scope>NUCLEOTIDE SEQUENCE [LARGE SCALE GENOMIC DNA]</scope>
    <source>
        <strain evidence="2 3">ANME-2d</strain>
    </source>
</reference>
<dbReference type="Proteomes" id="UP000027153">
    <property type="component" value="Unassembled WGS sequence"/>
</dbReference>
<dbReference type="EMBL" id="JMIY01000001">
    <property type="protein sequence ID" value="KCZ73673.1"/>
    <property type="molecule type" value="Genomic_DNA"/>
</dbReference>
<proteinExistence type="predicted"/>
<feature type="domain" description="Cupin type-2" evidence="1">
    <location>
        <begin position="82"/>
        <end position="137"/>
    </location>
</feature>